<name>A0A4U8TLW9_9HELI</name>
<sequence length="362" mass="40309">MICLKGIHKTYPNGFVALKNINLEVSKGDIMGIIGYSGAGKSTLIRIINRLEEPTSGTLFIDDVDMLKLKQKELQKQRQKIGMIFQHFNLLGAKNVFDNVAFALHIAKWDKKAIKPRVDELLELVGLSERANFYPSQLSGGQKQRVAIARALANHPKVLLCDEATSALDTKTTQSILALLREIQQKLGLSVVLITHQIEVVREICNKMCVMSDGEIVERGNVSEVFATPKHHITRELISFLPQDEEHIISHLEDLHNVYRVIFTGPYAQSPLVSQMIRKFDIDVNILSGHIDELATGKIGHLVLRIIASDSKRDKALTWLKEQGVSIIDIESSVKDSQHILESTPINTQDSISTAQQGGNNA</sequence>
<dbReference type="PANTHER" id="PTHR43166">
    <property type="entry name" value="AMINO ACID IMPORT ATP-BINDING PROTEIN"/>
    <property type="match status" value="1"/>
</dbReference>
<evidence type="ECO:0000256" key="7">
    <source>
        <dbReference type="ARBA" id="ARBA00022840"/>
    </source>
</evidence>
<reference evidence="12 13" key="1">
    <citation type="journal article" date="2014" name="Genome Announc.">
        <title>Draft genome sequences of eight enterohepatic helicobacter species isolated from both laboratory and wild rodents.</title>
        <authorList>
            <person name="Sheh A."/>
            <person name="Shen Z."/>
            <person name="Fox J.G."/>
        </authorList>
    </citation>
    <scope>NUCLEOTIDE SEQUENCE [LARGE SCALE GENOMIC DNA]</scope>
    <source>
        <strain evidence="12 13">MIT 01-6451</strain>
    </source>
</reference>
<evidence type="ECO:0000256" key="6">
    <source>
        <dbReference type="ARBA" id="ARBA00022741"/>
    </source>
</evidence>
<dbReference type="InterPro" id="IPR018449">
    <property type="entry name" value="NIL_domain"/>
</dbReference>
<dbReference type="AlphaFoldDB" id="A0A4U8TLW9"/>
<gene>
    <name evidence="12" type="ORF">LS65_009105</name>
</gene>
<dbReference type="Pfam" id="PF00005">
    <property type="entry name" value="ABC_tran"/>
    <property type="match status" value="1"/>
</dbReference>
<evidence type="ECO:0000256" key="4">
    <source>
        <dbReference type="ARBA" id="ARBA00022448"/>
    </source>
</evidence>
<dbReference type="RefSeq" id="WP_034360768.1">
    <property type="nucleotide sequence ID" value="NZ_CAJUDB010000005.1"/>
</dbReference>
<keyword evidence="10" id="KW-0472">Membrane</keyword>
<evidence type="ECO:0000256" key="9">
    <source>
        <dbReference type="ARBA" id="ARBA00022970"/>
    </source>
</evidence>
<evidence type="ECO:0000259" key="11">
    <source>
        <dbReference type="PROSITE" id="PS50893"/>
    </source>
</evidence>
<keyword evidence="8" id="KW-1278">Translocase</keyword>
<dbReference type="InterPro" id="IPR017871">
    <property type="entry name" value="ABC_transporter-like_CS"/>
</dbReference>
<dbReference type="SMART" id="SM00382">
    <property type="entry name" value="AAA"/>
    <property type="match status" value="1"/>
</dbReference>
<dbReference type="PROSITE" id="PS00211">
    <property type="entry name" value="ABC_TRANSPORTER_1"/>
    <property type="match status" value="1"/>
</dbReference>
<evidence type="ECO:0000313" key="12">
    <source>
        <dbReference type="EMBL" id="TLD99817.1"/>
    </source>
</evidence>
<dbReference type="InterPro" id="IPR045865">
    <property type="entry name" value="ACT-like_dom_sf"/>
</dbReference>
<protein>
    <recommendedName>
        <fullName evidence="3">Cell division ATP-binding protein FtsE</fullName>
    </recommendedName>
</protein>
<dbReference type="CDD" id="cd03258">
    <property type="entry name" value="ABC_MetN_methionine_transporter"/>
    <property type="match status" value="1"/>
</dbReference>
<evidence type="ECO:0000256" key="1">
    <source>
        <dbReference type="ARBA" id="ARBA00002579"/>
    </source>
</evidence>
<keyword evidence="9" id="KW-0029">Amino-acid transport</keyword>
<dbReference type="Pfam" id="PF09383">
    <property type="entry name" value="NIL"/>
    <property type="match status" value="1"/>
</dbReference>
<evidence type="ECO:0000256" key="5">
    <source>
        <dbReference type="ARBA" id="ARBA00022475"/>
    </source>
</evidence>
<dbReference type="GO" id="GO:0006865">
    <property type="term" value="P:amino acid transport"/>
    <property type="evidence" value="ECO:0007669"/>
    <property type="project" value="UniProtKB-KW"/>
</dbReference>
<dbReference type="GO" id="GO:0005886">
    <property type="term" value="C:plasma membrane"/>
    <property type="evidence" value="ECO:0007669"/>
    <property type="project" value="UniProtKB-ARBA"/>
</dbReference>
<comment type="function">
    <text evidence="1">Part of the ABC transporter FtsEX involved in cellular division. Important for assembly or stability of the septal ring.</text>
</comment>
<dbReference type="PANTHER" id="PTHR43166:SF30">
    <property type="entry name" value="METHIONINE IMPORT ATP-BINDING PROTEIN METN"/>
    <property type="match status" value="1"/>
</dbReference>
<dbReference type="Gene3D" id="3.40.50.300">
    <property type="entry name" value="P-loop containing nucleotide triphosphate hydrolases"/>
    <property type="match status" value="1"/>
</dbReference>
<dbReference type="FunFam" id="3.40.50.300:FF:000056">
    <property type="entry name" value="Cell division ATP-binding protein FtsE"/>
    <property type="match status" value="1"/>
</dbReference>
<feature type="domain" description="ABC transporter" evidence="11">
    <location>
        <begin position="2"/>
        <end position="238"/>
    </location>
</feature>
<evidence type="ECO:0000256" key="2">
    <source>
        <dbReference type="ARBA" id="ARBA00005417"/>
    </source>
</evidence>
<keyword evidence="13" id="KW-1185">Reference proteome</keyword>
<dbReference type="SUPFAM" id="SSF52540">
    <property type="entry name" value="P-loop containing nucleoside triphosphate hydrolases"/>
    <property type="match status" value="1"/>
</dbReference>
<dbReference type="SMART" id="SM00930">
    <property type="entry name" value="NIL"/>
    <property type="match status" value="1"/>
</dbReference>
<comment type="caution">
    <text evidence="12">The sequence shown here is derived from an EMBL/GenBank/DDBJ whole genome shotgun (WGS) entry which is preliminary data.</text>
</comment>
<keyword evidence="5" id="KW-1003">Cell membrane</keyword>
<evidence type="ECO:0000256" key="3">
    <source>
        <dbReference type="ARBA" id="ARBA00020019"/>
    </source>
</evidence>
<dbReference type="Gene3D" id="3.30.70.260">
    <property type="match status" value="1"/>
</dbReference>
<dbReference type="EMBL" id="JRMQ02000017">
    <property type="protein sequence ID" value="TLD99817.1"/>
    <property type="molecule type" value="Genomic_DNA"/>
</dbReference>
<dbReference type="Proteomes" id="UP000029707">
    <property type="component" value="Unassembled WGS sequence"/>
</dbReference>
<dbReference type="STRING" id="425400.LS65_01500"/>
<keyword evidence="6" id="KW-0547">Nucleotide-binding</keyword>
<dbReference type="InterPro" id="IPR050086">
    <property type="entry name" value="MetN_ABC_transporter-like"/>
</dbReference>
<dbReference type="InterPro" id="IPR003439">
    <property type="entry name" value="ABC_transporter-like_ATP-bd"/>
</dbReference>
<dbReference type="GO" id="GO:0016887">
    <property type="term" value="F:ATP hydrolysis activity"/>
    <property type="evidence" value="ECO:0007669"/>
    <property type="project" value="InterPro"/>
</dbReference>
<dbReference type="SUPFAM" id="SSF55021">
    <property type="entry name" value="ACT-like"/>
    <property type="match status" value="1"/>
</dbReference>
<keyword evidence="7 12" id="KW-0067">ATP-binding</keyword>
<keyword evidence="4" id="KW-0813">Transport</keyword>
<evidence type="ECO:0000313" key="13">
    <source>
        <dbReference type="Proteomes" id="UP000029707"/>
    </source>
</evidence>
<dbReference type="InterPro" id="IPR027417">
    <property type="entry name" value="P-loop_NTPase"/>
</dbReference>
<proteinExistence type="inferred from homology"/>
<dbReference type="PROSITE" id="PS50893">
    <property type="entry name" value="ABC_TRANSPORTER_2"/>
    <property type="match status" value="1"/>
</dbReference>
<dbReference type="InterPro" id="IPR003593">
    <property type="entry name" value="AAA+_ATPase"/>
</dbReference>
<dbReference type="GO" id="GO:0005524">
    <property type="term" value="F:ATP binding"/>
    <property type="evidence" value="ECO:0007669"/>
    <property type="project" value="UniProtKB-KW"/>
</dbReference>
<accession>A0A4U8TLW9</accession>
<evidence type="ECO:0000256" key="10">
    <source>
        <dbReference type="ARBA" id="ARBA00023136"/>
    </source>
</evidence>
<comment type="similarity">
    <text evidence="2">Belongs to the ABC transporter superfamily.</text>
</comment>
<dbReference type="OrthoDB" id="9814623at2"/>
<organism evidence="12 13">
    <name type="scientific">Helicobacter japonicus</name>
    <dbReference type="NCBI Taxonomy" id="425400"/>
    <lineage>
        <taxon>Bacteria</taxon>
        <taxon>Pseudomonadati</taxon>
        <taxon>Campylobacterota</taxon>
        <taxon>Epsilonproteobacteria</taxon>
        <taxon>Campylobacterales</taxon>
        <taxon>Helicobacteraceae</taxon>
        <taxon>Helicobacter</taxon>
    </lineage>
</organism>
<dbReference type="InterPro" id="IPR041701">
    <property type="entry name" value="MetN_ABC"/>
</dbReference>
<evidence type="ECO:0000256" key="8">
    <source>
        <dbReference type="ARBA" id="ARBA00022967"/>
    </source>
</evidence>